<dbReference type="SUPFAM" id="SSF46565">
    <property type="entry name" value="Chaperone J-domain"/>
    <property type="match status" value="1"/>
</dbReference>
<sequence>MPLRSFPLPAQRLRRLFQSSAIQKADSTPNHYETLQIPTNATPADVKKSFYALSKTHHPDRNPNDPQASARFVKISEAYHILGIPAKRQQYDRDFLRTSQVQSGGGYARPSGSYSSSGPAGGRPASGLSRRRTHFRGPPPSFYRNGGWGDHTEKRQAAQEGDAPPTGEAARGMGSAGGMGPGQHPWRDRNDVPHFDREGHFRTQDSIYSKQERRRQSRSERYADIGPQPGMLANFIFVGGVVLSAVFVPTFIFDRMSKKKVKD</sequence>
<dbReference type="InterPro" id="IPR001623">
    <property type="entry name" value="DnaJ_domain"/>
</dbReference>
<keyword evidence="5" id="KW-1185">Reference proteome</keyword>
<evidence type="ECO:0000256" key="2">
    <source>
        <dbReference type="SAM" id="Phobius"/>
    </source>
</evidence>
<keyword evidence="2" id="KW-1133">Transmembrane helix</keyword>
<feature type="region of interest" description="Disordered" evidence="1">
    <location>
        <begin position="100"/>
        <end position="223"/>
    </location>
</feature>
<accession>A0A3D8SYL2</accession>
<dbReference type="AlphaFoldDB" id="A0A3D8SYL2"/>
<dbReference type="InterPro" id="IPR053025">
    <property type="entry name" value="Mito_ATP_Synthase-Asso"/>
</dbReference>
<dbReference type="PANTHER" id="PTHR44873:SF1">
    <property type="entry name" value="DNAJ HOMOLOG SUBFAMILY C MEMBER 30, MITOCHONDRIAL"/>
    <property type="match status" value="1"/>
</dbReference>
<dbReference type="Gene3D" id="1.10.287.110">
    <property type="entry name" value="DnaJ domain"/>
    <property type="match status" value="1"/>
</dbReference>
<reference evidence="4 5" key="1">
    <citation type="journal article" date="2018" name="IMA Fungus">
        <title>IMA Genome-F 9: Draft genome sequence of Annulohypoxylon stygium, Aspergillus mulundensis, Berkeleyomyces basicola (syn. Thielaviopsis basicola), Ceratocystis smalleyi, two Cercospora beticola strains, Coleophoma cylindrospora, Fusarium fracticaudum, Phialophora cf. hyalina, and Morchella septimelata.</title>
        <authorList>
            <person name="Wingfield B.D."/>
            <person name="Bills G.F."/>
            <person name="Dong Y."/>
            <person name="Huang W."/>
            <person name="Nel W.J."/>
            <person name="Swalarsk-Parry B.S."/>
            <person name="Vaghefi N."/>
            <person name="Wilken P.M."/>
            <person name="An Z."/>
            <person name="de Beer Z.W."/>
            <person name="De Vos L."/>
            <person name="Chen L."/>
            <person name="Duong T.A."/>
            <person name="Gao Y."/>
            <person name="Hammerbacher A."/>
            <person name="Kikkert J.R."/>
            <person name="Li Y."/>
            <person name="Li H."/>
            <person name="Li K."/>
            <person name="Li Q."/>
            <person name="Liu X."/>
            <person name="Ma X."/>
            <person name="Naidoo K."/>
            <person name="Pethybridge S.J."/>
            <person name="Sun J."/>
            <person name="Steenkamp E.T."/>
            <person name="van der Nest M.A."/>
            <person name="van Wyk S."/>
            <person name="Wingfield M.J."/>
            <person name="Xiong C."/>
            <person name="Yue Q."/>
            <person name="Zhang X."/>
        </authorList>
    </citation>
    <scope>NUCLEOTIDE SEQUENCE [LARGE SCALE GENOMIC DNA]</scope>
    <source>
        <strain evidence="4 5">BP5796</strain>
    </source>
</reference>
<keyword evidence="2" id="KW-0472">Membrane</keyword>
<evidence type="ECO:0000259" key="3">
    <source>
        <dbReference type="PROSITE" id="PS50076"/>
    </source>
</evidence>
<keyword evidence="2" id="KW-0812">Transmembrane</keyword>
<evidence type="ECO:0000313" key="4">
    <source>
        <dbReference type="EMBL" id="RDW91413.1"/>
    </source>
</evidence>
<evidence type="ECO:0000313" key="5">
    <source>
        <dbReference type="Proteomes" id="UP000256328"/>
    </source>
</evidence>
<feature type="compositionally biased region" description="Basic and acidic residues" evidence="1">
    <location>
        <begin position="185"/>
        <end position="203"/>
    </location>
</feature>
<feature type="domain" description="J" evidence="3">
    <location>
        <begin position="30"/>
        <end position="95"/>
    </location>
</feature>
<dbReference type="PANTHER" id="PTHR44873">
    <property type="entry name" value="DNAJ HOMOLOG SUBFAMILY C MEMBER 30, MITOCHONDRIAL"/>
    <property type="match status" value="1"/>
</dbReference>
<dbReference type="PROSITE" id="PS50076">
    <property type="entry name" value="DNAJ_2"/>
    <property type="match status" value="1"/>
</dbReference>
<evidence type="ECO:0000256" key="1">
    <source>
        <dbReference type="SAM" id="MobiDB-lite"/>
    </source>
</evidence>
<feature type="transmembrane region" description="Helical" evidence="2">
    <location>
        <begin position="231"/>
        <end position="253"/>
    </location>
</feature>
<dbReference type="SMART" id="SM00271">
    <property type="entry name" value="DnaJ"/>
    <property type="match status" value="1"/>
</dbReference>
<dbReference type="EMBL" id="PDLN01000003">
    <property type="protein sequence ID" value="RDW91413.1"/>
    <property type="molecule type" value="Genomic_DNA"/>
</dbReference>
<proteinExistence type="predicted"/>
<dbReference type="PRINTS" id="PR00625">
    <property type="entry name" value="JDOMAIN"/>
</dbReference>
<dbReference type="CDD" id="cd06257">
    <property type="entry name" value="DnaJ"/>
    <property type="match status" value="1"/>
</dbReference>
<gene>
    <name evidence="4" type="ORF">BP5796_02578</name>
</gene>
<comment type="caution">
    <text evidence="4">The sequence shown here is derived from an EMBL/GenBank/DDBJ whole genome shotgun (WGS) entry which is preliminary data.</text>
</comment>
<dbReference type="OrthoDB" id="10250354at2759"/>
<organism evidence="4 5">
    <name type="scientific">Coleophoma crateriformis</name>
    <dbReference type="NCBI Taxonomy" id="565419"/>
    <lineage>
        <taxon>Eukaryota</taxon>
        <taxon>Fungi</taxon>
        <taxon>Dikarya</taxon>
        <taxon>Ascomycota</taxon>
        <taxon>Pezizomycotina</taxon>
        <taxon>Leotiomycetes</taxon>
        <taxon>Helotiales</taxon>
        <taxon>Dermateaceae</taxon>
        <taxon>Coleophoma</taxon>
    </lineage>
</organism>
<feature type="compositionally biased region" description="Low complexity" evidence="1">
    <location>
        <begin position="108"/>
        <end position="127"/>
    </location>
</feature>
<dbReference type="Proteomes" id="UP000256328">
    <property type="component" value="Unassembled WGS sequence"/>
</dbReference>
<name>A0A3D8SYL2_9HELO</name>
<dbReference type="Pfam" id="PF00226">
    <property type="entry name" value="DnaJ"/>
    <property type="match status" value="1"/>
</dbReference>
<protein>
    <recommendedName>
        <fullName evidence="3">J domain-containing protein</fullName>
    </recommendedName>
</protein>
<dbReference type="InterPro" id="IPR036869">
    <property type="entry name" value="J_dom_sf"/>
</dbReference>